<dbReference type="AlphaFoldDB" id="A0A6A3CNV0"/>
<dbReference type="EMBL" id="VEPZ02000196">
    <property type="protein sequence ID" value="KAE8731155.1"/>
    <property type="molecule type" value="Genomic_DNA"/>
</dbReference>
<dbReference type="InterPro" id="IPR038863">
    <property type="entry name" value="Put_Complex_I_su8"/>
</dbReference>
<sequence>MTRLLSNVASKIMGRNDIVSRSSSSSLRIHSGMGLPVGKRIVPEKPLPVNDELIWDNGTTFPEPCIDRIADIVGKYKALAWMCGGLSFFTSLGILAWWNDKAYKILFAPKVYPYDNLRWSLVENQCKGVWTRSDCSPELPVKHTLSLLARLHHAFECLDSIRLLARTPSAPYIVPLVDMEVDVVGDMASNQQFLEDHVISGVEKET</sequence>
<evidence type="ECO:0000256" key="1">
    <source>
        <dbReference type="SAM" id="Phobius"/>
    </source>
</evidence>
<protein>
    <submittedName>
        <fullName evidence="2">NADH dehydrogenase 1 beta subcomplex subunit 8</fullName>
    </submittedName>
</protein>
<evidence type="ECO:0000313" key="3">
    <source>
        <dbReference type="Proteomes" id="UP000436088"/>
    </source>
</evidence>
<keyword evidence="1" id="KW-0472">Membrane</keyword>
<gene>
    <name evidence="2" type="ORF">F3Y22_tig00002840pilonHSYRG00495</name>
</gene>
<organism evidence="2 3">
    <name type="scientific">Hibiscus syriacus</name>
    <name type="common">Rose of Sharon</name>
    <dbReference type="NCBI Taxonomy" id="106335"/>
    <lineage>
        <taxon>Eukaryota</taxon>
        <taxon>Viridiplantae</taxon>
        <taxon>Streptophyta</taxon>
        <taxon>Embryophyta</taxon>
        <taxon>Tracheophyta</taxon>
        <taxon>Spermatophyta</taxon>
        <taxon>Magnoliopsida</taxon>
        <taxon>eudicotyledons</taxon>
        <taxon>Gunneridae</taxon>
        <taxon>Pentapetalae</taxon>
        <taxon>rosids</taxon>
        <taxon>malvids</taxon>
        <taxon>Malvales</taxon>
        <taxon>Malvaceae</taxon>
        <taxon>Malvoideae</taxon>
        <taxon>Hibiscus</taxon>
    </lineage>
</organism>
<name>A0A6A3CNV0_HIBSY</name>
<feature type="transmembrane region" description="Helical" evidence="1">
    <location>
        <begin position="78"/>
        <end position="98"/>
    </location>
</feature>
<proteinExistence type="predicted"/>
<comment type="caution">
    <text evidence="2">The sequence shown here is derived from an EMBL/GenBank/DDBJ whole genome shotgun (WGS) entry which is preliminary data.</text>
</comment>
<evidence type="ECO:0000313" key="2">
    <source>
        <dbReference type="EMBL" id="KAE8731155.1"/>
    </source>
</evidence>
<dbReference type="Proteomes" id="UP000436088">
    <property type="component" value="Unassembled WGS sequence"/>
</dbReference>
<reference evidence="2" key="1">
    <citation type="submission" date="2019-09" db="EMBL/GenBank/DDBJ databases">
        <title>Draft genome information of white flower Hibiscus syriacus.</title>
        <authorList>
            <person name="Kim Y.-M."/>
        </authorList>
    </citation>
    <scope>NUCLEOTIDE SEQUENCE [LARGE SCALE GENOMIC DNA]</scope>
    <source>
        <strain evidence="2">YM2019G1</strain>
    </source>
</reference>
<keyword evidence="1" id="KW-0812">Transmembrane</keyword>
<dbReference type="PANTHER" id="PTHR36401:SF1">
    <property type="entry name" value="NADH DEHYDROGENASE [UBIQUINONE] 1 BETA SUBCOMPLEX SUBUNIT 8, MITOCHONDRIAL"/>
    <property type="match status" value="1"/>
</dbReference>
<keyword evidence="1" id="KW-1133">Transmembrane helix</keyword>
<accession>A0A6A3CNV0</accession>
<keyword evidence="3" id="KW-1185">Reference proteome</keyword>
<dbReference type="PANTHER" id="PTHR36401">
    <property type="entry name" value="NADH DEHYDROGENASE [UBIQUINONE] 1 BETA SUBCOMPLEX SUBUNIT 8, MITOCHONDRIAL"/>
    <property type="match status" value="1"/>
</dbReference>